<keyword evidence="6" id="KW-0418">Kinase</keyword>
<keyword evidence="3" id="KW-0597">Phosphoprotein</keyword>
<dbReference type="GO" id="GO:0005524">
    <property type="term" value="F:ATP binding"/>
    <property type="evidence" value="ECO:0007669"/>
    <property type="project" value="UniProtKB-KW"/>
</dbReference>
<feature type="transmembrane region" description="Helical" evidence="9">
    <location>
        <begin position="254"/>
        <end position="272"/>
    </location>
</feature>
<dbReference type="SMART" id="SM00387">
    <property type="entry name" value="HATPase_c"/>
    <property type="match status" value="1"/>
</dbReference>
<feature type="transmembrane region" description="Helical" evidence="9">
    <location>
        <begin position="186"/>
        <end position="209"/>
    </location>
</feature>
<keyword evidence="5" id="KW-0547">Nucleotide-binding</keyword>
<feature type="transmembrane region" description="Helical" evidence="9">
    <location>
        <begin position="12"/>
        <end position="32"/>
    </location>
</feature>
<evidence type="ECO:0000256" key="5">
    <source>
        <dbReference type="ARBA" id="ARBA00022741"/>
    </source>
</evidence>
<dbReference type="EMBL" id="BONV01000042">
    <property type="protein sequence ID" value="GIG83710.1"/>
    <property type="molecule type" value="Genomic_DNA"/>
</dbReference>
<feature type="transmembrane region" description="Helical" evidence="9">
    <location>
        <begin position="112"/>
        <end position="132"/>
    </location>
</feature>
<evidence type="ECO:0000256" key="3">
    <source>
        <dbReference type="ARBA" id="ARBA00022553"/>
    </source>
</evidence>
<dbReference type="InterPro" id="IPR036890">
    <property type="entry name" value="HATPase_C_sf"/>
</dbReference>
<evidence type="ECO:0000256" key="1">
    <source>
        <dbReference type="ARBA" id="ARBA00000085"/>
    </source>
</evidence>
<dbReference type="PANTHER" id="PTHR24421">
    <property type="entry name" value="NITRATE/NITRITE SENSOR PROTEIN NARX-RELATED"/>
    <property type="match status" value="1"/>
</dbReference>
<keyword evidence="4" id="KW-0808">Transferase</keyword>
<dbReference type="AlphaFoldDB" id="A0A8J3VA33"/>
<dbReference type="InterPro" id="IPR003594">
    <property type="entry name" value="HATPase_dom"/>
</dbReference>
<dbReference type="Proteomes" id="UP000630097">
    <property type="component" value="Unassembled WGS sequence"/>
</dbReference>
<evidence type="ECO:0000256" key="4">
    <source>
        <dbReference type="ARBA" id="ARBA00022679"/>
    </source>
</evidence>
<evidence type="ECO:0000256" key="7">
    <source>
        <dbReference type="ARBA" id="ARBA00022840"/>
    </source>
</evidence>
<dbReference type="PANTHER" id="PTHR24421:SF10">
    <property type="entry name" value="NITRATE_NITRITE SENSOR PROTEIN NARQ"/>
    <property type="match status" value="1"/>
</dbReference>
<dbReference type="Pfam" id="PF07730">
    <property type="entry name" value="HisKA_3"/>
    <property type="match status" value="1"/>
</dbReference>
<feature type="transmembrane region" description="Helical" evidence="9">
    <location>
        <begin position="144"/>
        <end position="166"/>
    </location>
</feature>
<protein>
    <recommendedName>
        <fullName evidence="2">histidine kinase</fullName>
        <ecNumber evidence="2">2.7.13.3</ecNumber>
    </recommendedName>
</protein>
<comment type="caution">
    <text evidence="11">The sequence shown here is derived from an EMBL/GenBank/DDBJ whole genome shotgun (WGS) entry which is preliminary data.</text>
</comment>
<proteinExistence type="predicted"/>
<keyword evidence="9" id="KW-0812">Transmembrane</keyword>
<evidence type="ECO:0000259" key="10">
    <source>
        <dbReference type="PROSITE" id="PS50109"/>
    </source>
</evidence>
<comment type="catalytic activity">
    <reaction evidence="1">
        <text>ATP + protein L-histidine = ADP + protein N-phospho-L-histidine.</text>
        <dbReference type="EC" id="2.7.13.3"/>
    </reaction>
</comment>
<evidence type="ECO:0000256" key="6">
    <source>
        <dbReference type="ARBA" id="ARBA00022777"/>
    </source>
</evidence>
<gene>
    <name evidence="11" type="ORF">Pka01_68370</name>
</gene>
<evidence type="ECO:0000256" key="9">
    <source>
        <dbReference type="SAM" id="Phobius"/>
    </source>
</evidence>
<dbReference type="PROSITE" id="PS50109">
    <property type="entry name" value="HIS_KIN"/>
    <property type="match status" value="1"/>
</dbReference>
<evidence type="ECO:0000313" key="12">
    <source>
        <dbReference type="Proteomes" id="UP000630097"/>
    </source>
</evidence>
<dbReference type="CDD" id="cd16917">
    <property type="entry name" value="HATPase_UhpB-NarQ-NarX-like"/>
    <property type="match status" value="1"/>
</dbReference>
<keyword evidence="7" id="KW-0067">ATP-binding</keyword>
<feature type="transmembrane region" description="Helical" evidence="9">
    <location>
        <begin position="44"/>
        <end position="64"/>
    </location>
</feature>
<evidence type="ECO:0000313" key="11">
    <source>
        <dbReference type="EMBL" id="GIG83710.1"/>
    </source>
</evidence>
<accession>A0A8J3VA33</accession>
<dbReference type="Gene3D" id="3.30.565.10">
    <property type="entry name" value="Histidine kinase-like ATPase, C-terminal domain"/>
    <property type="match status" value="1"/>
</dbReference>
<feature type="transmembrane region" description="Helical" evidence="9">
    <location>
        <begin position="230"/>
        <end position="248"/>
    </location>
</feature>
<keyword evidence="9" id="KW-0472">Membrane</keyword>
<dbReference type="Gene3D" id="1.20.5.1930">
    <property type="match status" value="1"/>
</dbReference>
<evidence type="ECO:0000256" key="2">
    <source>
        <dbReference type="ARBA" id="ARBA00012438"/>
    </source>
</evidence>
<dbReference type="GO" id="GO:0000155">
    <property type="term" value="F:phosphorelay sensor kinase activity"/>
    <property type="evidence" value="ECO:0007669"/>
    <property type="project" value="InterPro"/>
</dbReference>
<reference evidence="11 12" key="1">
    <citation type="submission" date="2021-01" db="EMBL/GenBank/DDBJ databases">
        <title>Whole genome shotgun sequence of Planotetraspora kaengkrachanensis NBRC 104272.</title>
        <authorList>
            <person name="Komaki H."/>
            <person name="Tamura T."/>
        </authorList>
    </citation>
    <scope>NUCLEOTIDE SEQUENCE [LARGE SCALE GENOMIC DNA]</scope>
    <source>
        <strain evidence="11 12">NBRC 104272</strain>
    </source>
</reference>
<name>A0A8J3VA33_9ACTN</name>
<dbReference type="GO" id="GO:0016020">
    <property type="term" value="C:membrane"/>
    <property type="evidence" value="ECO:0007669"/>
    <property type="project" value="InterPro"/>
</dbReference>
<dbReference type="RefSeq" id="WP_203886999.1">
    <property type="nucleotide sequence ID" value="NZ_BAABHH010000028.1"/>
</dbReference>
<organism evidence="11 12">
    <name type="scientific">Planotetraspora kaengkrachanensis</name>
    <dbReference type="NCBI Taxonomy" id="575193"/>
    <lineage>
        <taxon>Bacteria</taxon>
        <taxon>Bacillati</taxon>
        <taxon>Actinomycetota</taxon>
        <taxon>Actinomycetes</taxon>
        <taxon>Streptosporangiales</taxon>
        <taxon>Streptosporangiaceae</taxon>
        <taxon>Planotetraspora</taxon>
    </lineage>
</organism>
<feature type="transmembrane region" description="Helical" evidence="9">
    <location>
        <begin position="76"/>
        <end position="100"/>
    </location>
</feature>
<evidence type="ECO:0000256" key="8">
    <source>
        <dbReference type="ARBA" id="ARBA00023012"/>
    </source>
</evidence>
<sequence length="489" mass="51420">MSRAERWMAAGAWIIAGSAAALTVAGLIVGMRNVAALGSGYRDLFLTDVWVGLVFPVVGAWLLSPNRARQGHEHRVGRLLVSTGLLALCGFCGQVATLLLATGRQPDMAGPAVASASAWVAAWAWVPYLFLTTLLPQLWPTGRVVHGVLTPVTVAVLGAVTLGAAVMPGPPDGFPRIENPLGGPSWVGEITGGLIAGVVMLLGPLTVVAAWRRLRREPSGSDIRKRQAPLLLACGVAVLAMLTQDSFSYPLSDIWPALAFTGVAAAVVVPTARADRYAAVEREQARLARLVRAERERIHRDLHDELGPELAGMALQVAAAADRLADSESRESLETLARRMRLSVAEVRRIVESVRPAALETGGLRAALERRAAELSTGPTRVDLVHDAPETLPRQLEETLYRLVSEAMSNAVRHAGADRCIVTVTGGRREVTAEIADDGCGISGTGIGAGTGIAGMRERAARAGGTLTVGPGPDGGTTVRVRIPLEEGA</sequence>
<dbReference type="EC" id="2.7.13.3" evidence="2"/>
<dbReference type="InterPro" id="IPR050482">
    <property type="entry name" value="Sensor_HK_TwoCompSys"/>
</dbReference>
<keyword evidence="12" id="KW-1185">Reference proteome</keyword>
<dbReference type="InterPro" id="IPR011712">
    <property type="entry name" value="Sig_transdc_His_kin_sub3_dim/P"/>
</dbReference>
<keyword evidence="8" id="KW-0902">Two-component regulatory system</keyword>
<dbReference type="SUPFAM" id="SSF55874">
    <property type="entry name" value="ATPase domain of HSP90 chaperone/DNA topoisomerase II/histidine kinase"/>
    <property type="match status" value="1"/>
</dbReference>
<feature type="domain" description="Histidine kinase" evidence="10">
    <location>
        <begin position="301"/>
        <end position="487"/>
    </location>
</feature>
<keyword evidence="9" id="KW-1133">Transmembrane helix</keyword>
<dbReference type="Pfam" id="PF02518">
    <property type="entry name" value="HATPase_c"/>
    <property type="match status" value="1"/>
</dbReference>
<dbReference type="InterPro" id="IPR005467">
    <property type="entry name" value="His_kinase_dom"/>
</dbReference>
<dbReference type="GO" id="GO:0046983">
    <property type="term" value="F:protein dimerization activity"/>
    <property type="evidence" value="ECO:0007669"/>
    <property type="project" value="InterPro"/>
</dbReference>